<accession>A0A0D0DKD5</accession>
<gene>
    <name evidence="2" type="ORF">PAXRUDRAFT_149060</name>
</gene>
<dbReference type="SUPFAM" id="SSF52540">
    <property type="entry name" value="P-loop containing nucleoside triphosphate hydrolases"/>
    <property type="match status" value="1"/>
</dbReference>
<dbReference type="EMBL" id="KN825365">
    <property type="protein sequence ID" value="KIK91643.1"/>
    <property type="molecule type" value="Genomic_DNA"/>
</dbReference>
<feature type="domain" description="DEAD/DEAH-box helicase" evidence="1">
    <location>
        <begin position="11"/>
        <end position="85"/>
    </location>
</feature>
<organism evidence="2 3">
    <name type="scientific">Paxillus rubicundulus Ve08.2h10</name>
    <dbReference type="NCBI Taxonomy" id="930991"/>
    <lineage>
        <taxon>Eukaryota</taxon>
        <taxon>Fungi</taxon>
        <taxon>Dikarya</taxon>
        <taxon>Basidiomycota</taxon>
        <taxon>Agaricomycotina</taxon>
        <taxon>Agaricomycetes</taxon>
        <taxon>Agaricomycetidae</taxon>
        <taxon>Boletales</taxon>
        <taxon>Paxilineae</taxon>
        <taxon>Paxillaceae</taxon>
        <taxon>Paxillus</taxon>
    </lineage>
</organism>
<dbReference type="Pfam" id="PF00270">
    <property type="entry name" value="DEAD"/>
    <property type="match status" value="1"/>
</dbReference>
<sequence length="90" mass="10063">MCQAICAFHYHTIVVSPKQMMKPDGNFEGLLKSPLFVSKVVSIVIDEVHCLTEWGDFQPEYRELGHLCYILPSNVPLLVASAMLTKAALQ</sequence>
<name>A0A0D0DKD5_9AGAM</name>
<proteinExistence type="predicted"/>
<dbReference type="InParanoid" id="A0A0D0DKD5"/>
<dbReference type="GO" id="GO:0003676">
    <property type="term" value="F:nucleic acid binding"/>
    <property type="evidence" value="ECO:0007669"/>
    <property type="project" value="InterPro"/>
</dbReference>
<dbReference type="AlphaFoldDB" id="A0A0D0DKD5"/>
<evidence type="ECO:0000313" key="2">
    <source>
        <dbReference type="EMBL" id="KIK91643.1"/>
    </source>
</evidence>
<evidence type="ECO:0000313" key="3">
    <source>
        <dbReference type="Proteomes" id="UP000054538"/>
    </source>
</evidence>
<dbReference type="Gene3D" id="3.40.50.300">
    <property type="entry name" value="P-loop containing nucleotide triphosphate hydrolases"/>
    <property type="match status" value="1"/>
</dbReference>
<dbReference type="OrthoDB" id="10261556at2759"/>
<reference evidence="2 3" key="1">
    <citation type="submission" date="2014-04" db="EMBL/GenBank/DDBJ databases">
        <authorList>
            <consortium name="DOE Joint Genome Institute"/>
            <person name="Kuo A."/>
            <person name="Kohler A."/>
            <person name="Jargeat P."/>
            <person name="Nagy L.G."/>
            <person name="Floudas D."/>
            <person name="Copeland A."/>
            <person name="Barry K.W."/>
            <person name="Cichocki N."/>
            <person name="Veneault-Fourrey C."/>
            <person name="LaButti K."/>
            <person name="Lindquist E.A."/>
            <person name="Lipzen A."/>
            <person name="Lundell T."/>
            <person name="Morin E."/>
            <person name="Murat C."/>
            <person name="Sun H."/>
            <person name="Tunlid A."/>
            <person name="Henrissat B."/>
            <person name="Grigoriev I.V."/>
            <person name="Hibbett D.S."/>
            <person name="Martin F."/>
            <person name="Nordberg H.P."/>
            <person name="Cantor M.N."/>
            <person name="Hua S.X."/>
        </authorList>
    </citation>
    <scope>NUCLEOTIDE SEQUENCE [LARGE SCALE GENOMIC DNA]</scope>
    <source>
        <strain evidence="2 3">Ve08.2h10</strain>
    </source>
</reference>
<dbReference type="HOGENOM" id="CLU_126713_2_0_1"/>
<evidence type="ECO:0000259" key="1">
    <source>
        <dbReference type="Pfam" id="PF00270"/>
    </source>
</evidence>
<keyword evidence="3" id="KW-1185">Reference proteome</keyword>
<dbReference type="InterPro" id="IPR027417">
    <property type="entry name" value="P-loop_NTPase"/>
</dbReference>
<dbReference type="GO" id="GO:0005524">
    <property type="term" value="F:ATP binding"/>
    <property type="evidence" value="ECO:0007669"/>
    <property type="project" value="InterPro"/>
</dbReference>
<reference evidence="3" key="2">
    <citation type="submission" date="2015-01" db="EMBL/GenBank/DDBJ databases">
        <title>Evolutionary Origins and Diversification of the Mycorrhizal Mutualists.</title>
        <authorList>
            <consortium name="DOE Joint Genome Institute"/>
            <consortium name="Mycorrhizal Genomics Consortium"/>
            <person name="Kohler A."/>
            <person name="Kuo A."/>
            <person name="Nagy L.G."/>
            <person name="Floudas D."/>
            <person name="Copeland A."/>
            <person name="Barry K.W."/>
            <person name="Cichocki N."/>
            <person name="Veneault-Fourrey C."/>
            <person name="LaButti K."/>
            <person name="Lindquist E.A."/>
            <person name="Lipzen A."/>
            <person name="Lundell T."/>
            <person name="Morin E."/>
            <person name="Murat C."/>
            <person name="Riley R."/>
            <person name="Ohm R."/>
            <person name="Sun H."/>
            <person name="Tunlid A."/>
            <person name="Henrissat B."/>
            <person name="Grigoriev I.V."/>
            <person name="Hibbett D.S."/>
            <person name="Martin F."/>
        </authorList>
    </citation>
    <scope>NUCLEOTIDE SEQUENCE [LARGE SCALE GENOMIC DNA]</scope>
    <source>
        <strain evidence="3">Ve08.2h10</strain>
    </source>
</reference>
<protein>
    <recommendedName>
        <fullName evidence="1">DEAD/DEAH-box helicase domain-containing protein</fullName>
    </recommendedName>
</protein>
<dbReference type="InterPro" id="IPR011545">
    <property type="entry name" value="DEAD/DEAH_box_helicase_dom"/>
</dbReference>
<dbReference type="Proteomes" id="UP000054538">
    <property type="component" value="Unassembled WGS sequence"/>
</dbReference>